<dbReference type="AlphaFoldDB" id="A0A6I6G4H8"/>
<dbReference type="RefSeq" id="WP_157477377.1">
    <property type="nucleotide sequence ID" value="NZ_CP046566.1"/>
</dbReference>
<sequence>MKFIHLKTLLGFAFSIALSLSLYSCCKTMVCETYSIKNIYVSGFTKAESDTFIIRRYQQATNFADKIDTLLVARDKNATYSDFADGITSAVNLDIEVQYAITAGYDYELYFPATNTLRRITAFTDVQGDVKYCRPSLGRNACMNQLHSLKVDGILFTGVFPYIVK</sequence>
<evidence type="ECO:0000313" key="3">
    <source>
        <dbReference type="Proteomes" id="UP000426027"/>
    </source>
</evidence>
<evidence type="ECO:0000313" key="2">
    <source>
        <dbReference type="EMBL" id="QGW27526.1"/>
    </source>
</evidence>
<proteinExistence type="predicted"/>
<evidence type="ECO:0008006" key="4">
    <source>
        <dbReference type="Google" id="ProtNLM"/>
    </source>
</evidence>
<keyword evidence="1" id="KW-0732">Signal</keyword>
<reference evidence="2 3" key="1">
    <citation type="submission" date="2019-11" db="EMBL/GenBank/DDBJ databases">
        <authorList>
            <person name="Im W.T."/>
        </authorList>
    </citation>
    <scope>NUCLEOTIDE SEQUENCE [LARGE SCALE GENOMIC DNA]</scope>
    <source>
        <strain evidence="2 3">SB-02</strain>
    </source>
</reference>
<feature type="chain" id="PRO_5026269335" description="DUF4136 domain-containing protein" evidence="1">
    <location>
        <begin position="25"/>
        <end position="165"/>
    </location>
</feature>
<organism evidence="2 3">
    <name type="scientific">Phnomibacter ginsenosidimutans</name>
    <dbReference type="NCBI Taxonomy" id="2676868"/>
    <lineage>
        <taxon>Bacteria</taxon>
        <taxon>Pseudomonadati</taxon>
        <taxon>Bacteroidota</taxon>
        <taxon>Chitinophagia</taxon>
        <taxon>Chitinophagales</taxon>
        <taxon>Chitinophagaceae</taxon>
        <taxon>Phnomibacter</taxon>
    </lineage>
</organism>
<accession>A0A6I6G4H8</accession>
<dbReference type="EMBL" id="CP046566">
    <property type="protein sequence ID" value="QGW27526.1"/>
    <property type="molecule type" value="Genomic_DNA"/>
</dbReference>
<gene>
    <name evidence="2" type="ORF">GLV81_04905</name>
</gene>
<name>A0A6I6G4H8_9BACT</name>
<dbReference type="PROSITE" id="PS51257">
    <property type="entry name" value="PROKAR_LIPOPROTEIN"/>
    <property type="match status" value="1"/>
</dbReference>
<keyword evidence="3" id="KW-1185">Reference proteome</keyword>
<feature type="signal peptide" evidence="1">
    <location>
        <begin position="1"/>
        <end position="24"/>
    </location>
</feature>
<evidence type="ECO:0000256" key="1">
    <source>
        <dbReference type="SAM" id="SignalP"/>
    </source>
</evidence>
<dbReference type="Proteomes" id="UP000426027">
    <property type="component" value="Chromosome"/>
</dbReference>
<protein>
    <recommendedName>
        <fullName evidence="4">DUF4136 domain-containing protein</fullName>
    </recommendedName>
</protein>
<dbReference type="KEGG" id="fls:GLV81_04905"/>